<accession>A0A8I5N6A8</accession>
<dbReference type="InterPro" id="IPR036727">
    <property type="entry name" value="Olfactory_marker_sf"/>
</dbReference>
<reference evidence="11 12" key="1">
    <citation type="submission" date="2012-03" db="EMBL/GenBank/DDBJ databases">
        <title>Whole Genome Assembly of Papio anubis.</title>
        <authorList>
            <person name="Liu Y.L."/>
            <person name="Abraham K.A."/>
            <person name="Akbar H.A."/>
            <person name="Ali S.A."/>
            <person name="Anosike U.A."/>
            <person name="Aqrawi P.A."/>
            <person name="Arias F.A."/>
            <person name="Attaway T.A."/>
            <person name="Awwad R.A."/>
            <person name="Babu C.B."/>
            <person name="Bandaranaike D.B."/>
            <person name="Battles P.B."/>
            <person name="Bell A.B."/>
            <person name="Beltran B.B."/>
            <person name="Berhane-Mersha D.B."/>
            <person name="Bess C.B."/>
            <person name="Bickham C.B."/>
            <person name="Bolden T.B."/>
            <person name="Carter K.C."/>
            <person name="Chau D.C."/>
            <person name="Chavez A.C."/>
            <person name="Clerc-Blankenburg K.C."/>
            <person name="Coyle M.C."/>
            <person name="Dao M.D."/>
            <person name="Davila M.L.D."/>
            <person name="Davy-Carroll L.D."/>
            <person name="Denson S.D."/>
            <person name="Dinh H.D."/>
            <person name="Fernandez S.F."/>
            <person name="Fernando P.F."/>
            <person name="Forbes L.F."/>
            <person name="Francis C.F."/>
            <person name="Francisco L.F."/>
            <person name="Fu Q.F."/>
            <person name="Garcia-Iii R.G."/>
            <person name="Garrett T.G."/>
            <person name="Gross S.G."/>
            <person name="Gubbala S.G."/>
            <person name="Hirani K.H."/>
            <person name="Hogues M.H."/>
            <person name="Hollins B.H."/>
            <person name="Jackson L.J."/>
            <person name="Javaid M.J."/>
            <person name="Jhangiani S.J."/>
            <person name="Johnson A.J."/>
            <person name="Johnson B.J."/>
            <person name="Jones J.J."/>
            <person name="Joshi V.J."/>
            <person name="Kalu J.K."/>
            <person name="Khan N.K."/>
            <person name="Korchina V.K."/>
            <person name="Kovar C.K."/>
            <person name="Lago L.L."/>
            <person name="Lara F.L."/>
            <person name="Le T.-K.L."/>
            <person name="Lee S.L."/>
            <person name="Legall-Iii F.L."/>
            <person name="Lemon S.L."/>
            <person name="Liu J.L."/>
            <person name="Liu Y.-S.L."/>
            <person name="Liyanage D.L."/>
            <person name="Lopez J.L."/>
            <person name="Lorensuhewa L.L."/>
            <person name="Mata R.M."/>
            <person name="Mathew T.M."/>
            <person name="Mercado C.M."/>
            <person name="Mercado I.M."/>
            <person name="Morales K.M."/>
            <person name="Morgan M.M."/>
            <person name="Munidasa M.M."/>
            <person name="Ngo D.N."/>
            <person name="Nguyen L.N."/>
            <person name="Nguyen T.N."/>
            <person name="Nguyen N.N."/>
            <person name="Obregon M.O."/>
            <person name="Okwuonu G.O."/>
            <person name="Ongeri F.O."/>
            <person name="Onwere C.O."/>
            <person name="Osifeso I.O."/>
            <person name="Parra A.P."/>
            <person name="Patil S.P."/>
            <person name="Perez A.P."/>
            <person name="Perez Y.P."/>
            <person name="Pham C.P."/>
            <person name="Pu L.-L.P."/>
            <person name="Puazo M.P."/>
            <person name="Quiroz J.Q."/>
            <person name="Rouhana J.R."/>
            <person name="Ruiz M.R."/>
            <person name="Ruiz S.-J.R."/>
            <person name="Saada N.S."/>
            <person name="Santibanez J.S."/>
            <person name="Scheel M.S."/>
            <person name="Schneider B.S."/>
            <person name="Simmons D.S."/>
            <person name="Sisson I.S."/>
            <person name="Tang L.-Y.T."/>
            <person name="Thornton R.T."/>
            <person name="Tisius J.T."/>
            <person name="Toledanes G.T."/>
            <person name="Trejos Z.T."/>
            <person name="Usmani K.U."/>
            <person name="Varghese R.V."/>
            <person name="Vattathil S.V."/>
            <person name="Vee V.V."/>
            <person name="Walker D.W."/>
            <person name="Weissenberger G.W."/>
            <person name="White C.W."/>
            <person name="Williams A.W."/>
            <person name="Woodworth J.W."/>
            <person name="Wright R.W."/>
            <person name="Zhu Y.Z."/>
            <person name="Han Y.H."/>
            <person name="Newsham I.N."/>
            <person name="Nazareth L.N."/>
            <person name="Worley K.W."/>
            <person name="Muzny D.M."/>
            <person name="Rogers J.R."/>
            <person name="Gibbs R.G."/>
        </authorList>
    </citation>
    <scope>NUCLEOTIDE SEQUENCE [LARGE SCALE GENOMIC DNA]</scope>
</reference>
<comment type="similarity">
    <text evidence="7">Belongs to the olfactory marker protein family.</text>
</comment>
<comment type="subunit">
    <text evidence="8">Interacts with BEX1 and BEX2.</text>
</comment>
<reference evidence="11" key="3">
    <citation type="submission" date="2025-09" db="UniProtKB">
        <authorList>
            <consortium name="Ensembl"/>
        </authorList>
    </citation>
    <scope>IDENTIFICATION</scope>
</reference>
<keyword evidence="4" id="KW-0552">Olfaction</keyword>
<evidence type="ECO:0000256" key="2">
    <source>
        <dbReference type="ARBA" id="ARBA00022490"/>
    </source>
</evidence>
<evidence type="ECO:0000256" key="10">
    <source>
        <dbReference type="SAM" id="MobiDB-lite"/>
    </source>
</evidence>
<dbReference type="PANTHER" id="PTHR15357:SF0">
    <property type="entry name" value="OLFACTORY MARKER PROTEIN"/>
    <property type="match status" value="1"/>
</dbReference>
<evidence type="ECO:0000256" key="7">
    <source>
        <dbReference type="ARBA" id="ARBA00061039"/>
    </source>
</evidence>
<dbReference type="Ensembl" id="ENSPANT00000078276.1">
    <property type="protein sequence ID" value="ENSPANP00000048233.1"/>
    <property type="gene ID" value="ENSPANG00000010115.3"/>
</dbReference>
<evidence type="ECO:0000256" key="6">
    <source>
        <dbReference type="ARBA" id="ARBA00057623"/>
    </source>
</evidence>
<evidence type="ECO:0000256" key="5">
    <source>
        <dbReference type="ARBA" id="ARBA00022990"/>
    </source>
</evidence>
<keyword evidence="12" id="KW-1185">Reference proteome</keyword>
<proteinExistence type="inferred from homology"/>
<feature type="region of interest" description="Disordered" evidence="10">
    <location>
        <begin position="100"/>
        <end position="133"/>
    </location>
</feature>
<protein>
    <recommendedName>
        <fullName evidence="9">Olfactory marker protein</fullName>
    </recommendedName>
</protein>
<reference evidence="11" key="2">
    <citation type="submission" date="2025-08" db="UniProtKB">
        <authorList>
            <consortium name="Ensembl"/>
        </authorList>
    </citation>
    <scope>IDENTIFICATION</scope>
</reference>
<keyword evidence="3" id="KW-0716">Sensory transduction</keyword>
<dbReference type="Gene3D" id="2.60.120.390">
    <property type="entry name" value="Olfactory marker"/>
    <property type="match status" value="1"/>
</dbReference>
<keyword evidence="2" id="KW-0963">Cytoplasm</keyword>
<dbReference type="GO" id="GO:0007608">
    <property type="term" value="P:sensory perception of smell"/>
    <property type="evidence" value="ECO:0007669"/>
    <property type="project" value="UniProtKB-KW"/>
</dbReference>
<evidence type="ECO:0000256" key="3">
    <source>
        <dbReference type="ARBA" id="ARBA00022606"/>
    </source>
</evidence>
<evidence type="ECO:0000313" key="12">
    <source>
        <dbReference type="Proteomes" id="UP000028761"/>
    </source>
</evidence>
<dbReference type="AlphaFoldDB" id="A0A8I5N6A8"/>
<dbReference type="Pfam" id="PF06554">
    <property type="entry name" value="Olfactory_mark"/>
    <property type="match status" value="1"/>
</dbReference>
<evidence type="ECO:0000256" key="9">
    <source>
        <dbReference type="ARBA" id="ARBA00070362"/>
    </source>
</evidence>
<dbReference type="InterPro" id="IPR009103">
    <property type="entry name" value="Olfactory_marker"/>
</dbReference>
<gene>
    <name evidence="11" type="primary">CAPN5</name>
</gene>
<dbReference type="GO" id="GO:0005829">
    <property type="term" value="C:cytosol"/>
    <property type="evidence" value="ECO:0007669"/>
    <property type="project" value="TreeGrafter"/>
</dbReference>
<evidence type="ECO:0000313" key="11">
    <source>
        <dbReference type="Ensembl" id="ENSPANP00000048233.1"/>
    </source>
</evidence>
<sequence length="404" mass="45065">MRLYESSALRGLAHCSPLAPHFVLPTWDLGVCPMPALPPHLILLGPCGLAGMGTQAAGAGDGREQSFCWLGRGAAGRRKAVPWVWRSDVFPQVLHQQTFSRGALSSQEGERDPRQDHGVRGKQGADGPHGAPSLWWEAGDSPCSRSHSKSVCHVCVCHVLCHGGHPHAPQPLTLSPHRLCRTFARTPASLWMASAPTTCTRARWATAGLWQPARHLPPGSRCGKRLQPTWVLGIGGSSTWAMAEDRPQQPQLDMPLVLDHDLTRQMRLRVESLKQRGEKRQDGEKLLRPVESVYRLDFTQQQRLQFERWHVVLDKPGKVTITGTSQNWTPDLTNLMTRQLLDPTAIFWRKEDSDAMDWNEADALEFGERLSDLAKIRKVMYFLITFGEGVEPTNLKASVVFNQL</sequence>
<feature type="compositionally biased region" description="Basic and acidic residues" evidence="10">
    <location>
        <begin position="108"/>
        <end position="119"/>
    </location>
</feature>
<dbReference type="GO" id="GO:0043025">
    <property type="term" value="C:neuronal cell body"/>
    <property type="evidence" value="ECO:0007669"/>
    <property type="project" value="TreeGrafter"/>
</dbReference>
<dbReference type="GeneTree" id="ENSGT00940000156536"/>
<dbReference type="GO" id="GO:0007165">
    <property type="term" value="P:signal transduction"/>
    <property type="evidence" value="ECO:0007669"/>
    <property type="project" value="InterPro"/>
</dbReference>
<comment type="function">
    <text evidence="6">May act as a modulator of the olfactory signal-transduction cascade.</text>
</comment>
<name>A0A8I5N6A8_PAPAN</name>
<evidence type="ECO:0000256" key="8">
    <source>
        <dbReference type="ARBA" id="ARBA00063115"/>
    </source>
</evidence>
<dbReference type="FunFam" id="2.60.120.390:FF:000001">
    <property type="entry name" value="Olfactory marker protein"/>
    <property type="match status" value="1"/>
</dbReference>
<comment type="subcellular location">
    <subcellularLocation>
        <location evidence="1">Cytoplasm</location>
    </subcellularLocation>
</comment>
<dbReference type="GO" id="GO:0030424">
    <property type="term" value="C:axon"/>
    <property type="evidence" value="ECO:0007669"/>
    <property type="project" value="TreeGrafter"/>
</dbReference>
<evidence type="ECO:0000256" key="1">
    <source>
        <dbReference type="ARBA" id="ARBA00004496"/>
    </source>
</evidence>
<evidence type="ECO:0000256" key="4">
    <source>
        <dbReference type="ARBA" id="ARBA00022725"/>
    </source>
</evidence>
<dbReference type="PANTHER" id="PTHR15357">
    <property type="entry name" value="OLFACTORY MARKER PROTEIN"/>
    <property type="match status" value="1"/>
</dbReference>
<keyword evidence="5" id="KW-0007">Acetylation</keyword>
<dbReference type="Proteomes" id="UP000028761">
    <property type="component" value="Chromosome 12"/>
</dbReference>
<organism evidence="11 12">
    <name type="scientific">Papio anubis</name>
    <name type="common">Olive baboon</name>
    <dbReference type="NCBI Taxonomy" id="9555"/>
    <lineage>
        <taxon>Eukaryota</taxon>
        <taxon>Metazoa</taxon>
        <taxon>Chordata</taxon>
        <taxon>Craniata</taxon>
        <taxon>Vertebrata</taxon>
        <taxon>Euteleostomi</taxon>
        <taxon>Mammalia</taxon>
        <taxon>Eutheria</taxon>
        <taxon>Euarchontoglires</taxon>
        <taxon>Primates</taxon>
        <taxon>Haplorrhini</taxon>
        <taxon>Catarrhini</taxon>
        <taxon>Cercopithecidae</taxon>
        <taxon>Cercopithecinae</taxon>
        <taxon>Papio</taxon>
    </lineage>
</organism>
<dbReference type="GO" id="GO:0005634">
    <property type="term" value="C:nucleus"/>
    <property type="evidence" value="ECO:0007669"/>
    <property type="project" value="TreeGrafter"/>
</dbReference>
<dbReference type="SUPFAM" id="SSF63697">
    <property type="entry name" value="Olfactory marker protein"/>
    <property type="match status" value="1"/>
</dbReference>